<evidence type="ECO:0000313" key="2">
    <source>
        <dbReference type="EMBL" id="TDP26053.1"/>
    </source>
</evidence>
<feature type="transmembrane region" description="Helical" evidence="1">
    <location>
        <begin position="25"/>
        <end position="42"/>
    </location>
</feature>
<evidence type="ECO:0000256" key="1">
    <source>
        <dbReference type="SAM" id="Phobius"/>
    </source>
</evidence>
<evidence type="ECO:0000313" key="3">
    <source>
        <dbReference type="Proteomes" id="UP000295531"/>
    </source>
</evidence>
<organism evidence="2 3">
    <name type="scientific">Idiomarina aquatica</name>
    <dbReference type="NCBI Taxonomy" id="1327752"/>
    <lineage>
        <taxon>Bacteria</taxon>
        <taxon>Pseudomonadati</taxon>
        <taxon>Pseudomonadota</taxon>
        <taxon>Gammaproteobacteria</taxon>
        <taxon>Alteromonadales</taxon>
        <taxon>Idiomarinaceae</taxon>
        <taxon>Idiomarina</taxon>
    </lineage>
</organism>
<proteinExistence type="predicted"/>
<name>A0A4R6NVU8_9GAMM</name>
<gene>
    <name evidence="2" type="ORF">DEU29_1582</name>
</gene>
<dbReference type="Proteomes" id="UP000295531">
    <property type="component" value="Unassembled WGS sequence"/>
</dbReference>
<keyword evidence="1" id="KW-0472">Membrane</keyword>
<reference evidence="2 3" key="1">
    <citation type="submission" date="2019-03" db="EMBL/GenBank/DDBJ databases">
        <title>Freshwater and sediment microbial communities from various areas in North America, analyzing microbe dynamics in response to fracking.</title>
        <authorList>
            <person name="Lamendella R."/>
        </authorList>
    </citation>
    <scope>NUCLEOTIDE SEQUENCE [LARGE SCALE GENOMIC DNA]</scope>
    <source>
        <strain evidence="2 3">18_TX</strain>
    </source>
</reference>
<keyword evidence="1" id="KW-0812">Transmembrane</keyword>
<accession>A0A4R6NVU8</accession>
<protein>
    <submittedName>
        <fullName evidence="2">Uncharacterized protein</fullName>
    </submittedName>
</protein>
<sequence>MQPQSRALSFKDVILSFFVKYKDHISSIGVIFAIVFSLLALLSNPKEPDLVVSSEKIKNKTRVVIYNGGDGPCAGFKIKYPNHFNSVEQIVQYQESALPNKKLSTNDKDELVIVYPARAPDTLEKCKIESCIINGEFLKPNQAIAFDFYKKKDHKYKSKIAFVCYGDSEIIGI</sequence>
<keyword evidence="1" id="KW-1133">Transmembrane helix</keyword>
<dbReference type="EMBL" id="SNXI01000058">
    <property type="protein sequence ID" value="TDP26053.1"/>
    <property type="molecule type" value="Genomic_DNA"/>
</dbReference>
<comment type="caution">
    <text evidence="2">The sequence shown here is derived from an EMBL/GenBank/DDBJ whole genome shotgun (WGS) entry which is preliminary data.</text>
</comment>
<keyword evidence="3" id="KW-1185">Reference proteome</keyword>
<dbReference type="AlphaFoldDB" id="A0A4R6NVU8"/>